<feature type="compositionally biased region" description="Gly residues" evidence="1">
    <location>
        <begin position="96"/>
        <end position="107"/>
    </location>
</feature>
<protein>
    <recommendedName>
        <fullName evidence="4">Secreted protein</fullName>
    </recommendedName>
</protein>
<evidence type="ECO:0000256" key="1">
    <source>
        <dbReference type="SAM" id="MobiDB-lite"/>
    </source>
</evidence>
<feature type="compositionally biased region" description="Acidic residues" evidence="1">
    <location>
        <begin position="111"/>
        <end position="122"/>
    </location>
</feature>
<dbReference type="Proteomes" id="UP000722125">
    <property type="component" value="Unassembled WGS sequence"/>
</dbReference>
<dbReference type="RefSeq" id="WP_214350853.1">
    <property type="nucleotide sequence ID" value="NZ_JAHBOH010000001.1"/>
</dbReference>
<keyword evidence="3" id="KW-1185">Reference proteome</keyword>
<reference evidence="2 3" key="1">
    <citation type="submission" date="2021-05" db="EMBL/GenBank/DDBJ databases">
        <title>Description of Cellulomonas sp. DKR-3 sp. nov.</title>
        <authorList>
            <person name="Dahal R.H."/>
            <person name="Chaudhary D.K."/>
        </authorList>
    </citation>
    <scope>NUCLEOTIDE SEQUENCE [LARGE SCALE GENOMIC DNA]</scope>
    <source>
        <strain evidence="2 3">DKR-3</strain>
    </source>
</reference>
<feature type="region of interest" description="Disordered" evidence="1">
    <location>
        <begin position="92"/>
        <end position="122"/>
    </location>
</feature>
<evidence type="ECO:0008006" key="4">
    <source>
        <dbReference type="Google" id="ProtNLM"/>
    </source>
</evidence>
<organism evidence="2 3">
    <name type="scientific">Cellulomonas fulva</name>
    <dbReference type="NCBI Taxonomy" id="2835530"/>
    <lineage>
        <taxon>Bacteria</taxon>
        <taxon>Bacillati</taxon>
        <taxon>Actinomycetota</taxon>
        <taxon>Actinomycetes</taxon>
        <taxon>Micrococcales</taxon>
        <taxon>Cellulomonadaceae</taxon>
        <taxon>Cellulomonas</taxon>
    </lineage>
</organism>
<comment type="caution">
    <text evidence="2">The sequence shown here is derived from an EMBL/GenBank/DDBJ whole genome shotgun (WGS) entry which is preliminary data.</text>
</comment>
<sequence length="122" mass="13078">MRRLFWVGVGVVATVVVVRKGRDLAVAYLPEGTTDVVEGATAITRALGTARHEFVAGMAEREAQLRHQLVGDVDVDEARANQGRHVEELRAAWSGRRGGTPVPGGWAGPLDDPDDDGEAAFF</sequence>
<name>A0ABS5U0W8_9CELL</name>
<gene>
    <name evidence="2" type="ORF">KIN34_12110</name>
</gene>
<proteinExistence type="predicted"/>
<evidence type="ECO:0000313" key="3">
    <source>
        <dbReference type="Proteomes" id="UP000722125"/>
    </source>
</evidence>
<evidence type="ECO:0000313" key="2">
    <source>
        <dbReference type="EMBL" id="MBT0995025.1"/>
    </source>
</evidence>
<dbReference type="EMBL" id="JAHBOH010000001">
    <property type="protein sequence ID" value="MBT0995025.1"/>
    <property type="molecule type" value="Genomic_DNA"/>
</dbReference>
<accession>A0ABS5U0W8</accession>